<feature type="signal peptide" evidence="4">
    <location>
        <begin position="1"/>
        <end position="21"/>
    </location>
</feature>
<dbReference type="InterPro" id="IPR036179">
    <property type="entry name" value="Ig-like_dom_sf"/>
</dbReference>
<keyword evidence="2" id="KW-0393">Immunoglobulin domain</keyword>
<organism evidence="6 7">
    <name type="scientific">Cirrhinus molitorella</name>
    <name type="common">mud carp</name>
    <dbReference type="NCBI Taxonomy" id="172907"/>
    <lineage>
        <taxon>Eukaryota</taxon>
        <taxon>Metazoa</taxon>
        <taxon>Chordata</taxon>
        <taxon>Craniata</taxon>
        <taxon>Vertebrata</taxon>
        <taxon>Euteleostomi</taxon>
        <taxon>Actinopterygii</taxon>
        <taxon>Neopterygii</taxon>
        <taxon>Teleostei</taxon>
        <taxon>Ostariophysi</taxon>
        <taxon>Cypriniformes</taxon>
        <taxon>Cyprinidae</taxon>
        <taxon>Labeoninae</taxon>
        <taxon>Labeonini</taxon>
        <taxon>Cirrhinus</taxon>
    </lineage>
</organism>
<keyword evidence="3" id="KW-1133">Transmembrane helix</keyword>
<evidence type="ECO:0000256" key="1">
    <source>
        <dbReference type="ARBA" id="ARBA00023170"/>
    </source>
</evidence>
<feature type="chain" id="PRO_5041731534" description="Ig-like domain-containing protein" evidence="4">
    <location>
        <begin position="22"/>
        <end position="170"/>
    </location>
</feature>
<comment type="caution">
    <text evidence="6">The sequence shown here is derived from an EMBL/GenBank/DDBJ whole genome shotgun (WGS) entry which is preliminary data.</text>
</comment>
<dbReference type="PANTHER" id="PTHR19256">
    <property type="entry name" value="T-CELL RECEPTOR GAMMA CHAIN"/>
    <property type="match status" value="1"/>
</dbReference>
<keyword evidence="3" id="KW-0472">Membrane</keyword>
<keyword evidence="1" id="KW-0675">Receptor</keyword>
<dbReference type="InterPro" id="IPR013783">
    <property type="entry name" value="Ig-like_fold"/>
</dbReference>
<dbReference type="InterPro" id="IPR051117">
    <property type="entry name" value="TRG_var/const_region"/>
</dbReference>
<evidence type="ECO:0000256" key="4">
    <source>
        <dbReference type="SAM" id="SignalP"/>
    </source>
</evidence>
<dbReference type="PROSITE" id="PS50835">
    <property type="entry name" value="IG_LIKE"/>
    <property type="match status" value="1"/>
</dbReference>
<dbReference type="SUPFAM" id="SSF48726">
    <property type="entry name" value="Immunoglobulin"/>
    <property type="match status" value="1"/>
</dbReference>
<accession>A0AA88TR83</accession>
<dbReference type="SMART" id="SM00406">
    <property type="entry name" value="IGv"/>
    <property type="match status" value="1"/>
</dbReference>
<dbReference type="PANTHER" id="PTHR19256:SF63">
    <property type="entry name" value="T CELL RECEPTOR GAMMA VARIABLE 3-RELATED"/>
    <property type="match status" value="1"/>
</dbReference>
<protein>
    <recommendedName>
        <fullName evidence="5">Ig-like domain-containing protein</fullName>
    </recommendedName>
</protein>
<proteinExistence type="predicted"/>
<dbReference type="InterPro" id="IPR013106">
    <property type="entry name" value="Ig_V-set"/>
</dbReference>
<name>A0AA88TR83_9TELE</name>
<evidence type="ECO:0000256" key="2">
    <source>
        <dbReference type="ARBA" id="ARBA00023319"/>
    </source>
</evidence>
<dbReference type="EMBL" id="JAUYZG010000008">
    <property type="protein sequence ID" value="KAK2900875.1"/>
    <property type="molecule type" value="Genomic_DNA"/>
</dbReference>
<dbReference type="Pfam" id="PF07686">
    <property type="entry name" value="V-set"/>
    <property type="match status" value="1"/>
</dbReference>
<feature type="domain" description="Ig-like" evidence="5">
    <location>
        <begin position="65"/>
        <end position="170"/>
    </location>
</feature>
<evidence type="ECO:0000256" key="3">
    <source>
        <dbReference type="SAM" id="Phobius"/>
    </source>
</evidence>
<evidence type="ECO:0000313" key="7">
    <source>
        <dbReference type="Proteomes" id="UP001187343"/>
    </source>
</evidence>
<keyword evidence="3" id="KW-0812">Transmembrane</keyword>
<reference evidence="6" key="1">
    <citation type="submission" date="2023-08" db="EMBL/GenBank/DDBJ databases">
        <title>Chromosome-level Genome Assembly of mud carp (Cirrhinus molitorella).</title>
        <authorList>
            <person name="Liu H."/>
        </authorList>
    </citation>
    <scope>NUCLEOTIDE SEQUENCE</scope>
    <source>
        <strain evidence="6">Prfri</strain>
        <tissue evidence="6">Muscle</tissue>
    </source>
</reference>
<dbReference type="Proteomes" id="UP001187343">
    <property type="component" value="Unassembled WGS sequence"/>
</dbReference>
<dbReference type="AlphaFoldDB" id="A0AA88TR83"/>
<feature type="transmembrane region" description="Helical" evidence="3">
    <location>
        <begin position="45"/>
        <end position="64"/>
    </location>
</feature>
<sequence>MALSGMITFGLLIVFIDCLNGQITYPEPLVFRAKDSWTTDEDMALSGMITFGLFVVLIGCLNGQPTHPIPFLIRASGRTARIQCRMDSSKLTSNALHWYRLKDQAFQRLMYFEAGSKTGKSDPGVPSRYAGSVKADLVTLTISTLESSDAGSYYCALWSEDNTVLTKEEL</sequence>
<keyword evidence="7" id="KW-1185">Reference proteome</keyword>
<gene>
    <name evidence="6" type="ORF">Q8A67_008990</name>
</gene>
<dbReference type="Gene3D" id="2.60.40.10">
    <property type="entry name" value="Immunoglobulins"/>
    <property type="match status" value="1"/>
</dbReference>
<evidence type="ECO:0000313" key="6">
    <source>
        <dbReference type="EMBL" id="KAK2900875.1"/>
    </source>
</evidence>
<keyword evidence="4" id="KW-0732">Signal</keyword>
<dbReference type="InterPro" id="IPR007110">
    <property type="entry name" value="Ig-like_dom"/>
</dbReference>
<evidence type="ECO:0000259" key="5">
    <source>
        <dbReference type="PROSITE" id="PS50835"/>
    </source>
</evidence>